<dbReference type="Pfam" id="PF00158">
    <property type="entry name" value="Sigma54_activat"/>
    <property type="match status" value="1"/>
</dbReference>
<dbReference type="Pfam" id="PF02954">
    <property type="entry name" value="HTH_8"/>
    <property type="match status" value="1"/>
</dbReference>
<reference evidence="8 9" key="1">
    <citation type="submission" date="2019-01" db="EMBL/GenBank/DDBJ databases">
        <title>Geovibrio thiophilus DSM 11263, complete genome.</title>
        <authorList>
            <person name="Spring S."/>
            <person name="Bunk B."/>
            <person name="Sproer C."/>
        </authorList>
    </citation>
    <scope>NUCLEOTIDE SEQUENCE [LARGE SCALE GENOMIC DNA]</scope>
    <source>
        <strain evidence="8 9">DSM 11263</strain>
    </source>
</reference>
<keyword evidence="2" id="KW-0067">ATP-binding</keyword>
<feature type="domain" description="Response regulatory" evidence="7">
    <location>
        <begin position="10"/>
        <end position="125"/>
    </location>
</feature>
<dbReference type="Gene3D" id="1.10.10.60">
    <property type="entry name" value="Homeodomain-like"/>
    <property type="match status" value="1"/>
</dbReference>
<dbReference type="GO" id="GO:0005524">
    <property type="term" value="F:ATP binding"/>
    <property type="evidence" value="ECO:0007669"/>
    <property type="project" value="UniProtKB-KW"/>
</dbReference>
<dbReference type="PROSITE" id="PS50045">
    <property type="entry name" value="SIGMA54_INTERACT_4"/>
    <property type="match status" value="1"/>
</dbReference>
<keyword evidence="9" id="KW-1185">Reference proteome</keyword>
<dbReference type="Gene3D" id="1.10.8.60">
    <property type="match status" value="1"/>
</dbReference>
<dbReference type="InterPro" id="IPR002078">
    <property type="entry name" value="Sigma_54_int"/>
</dbReference>
<dbReference type="PROSITE" id="PS00688">
    <property type="entry name" value="SIGMA54_INTERACT_3"/>
    <property type="match status" value="1"/>
</dbReference>
<evidence type="ECO:0000256" key="1">
    <source>
        <dbReference type="ARBA" id="ARBA00022741"/>
    </source>
</evidence>
<dbReference type="SMART" id="SM00382">
    <property type="entry name" value="AAA"/>
    <property type="match status" value="1"/>
</dbReference>
<keyword evidence="1" id="KW-0547">Nucleotide-binding</keyword>
<organism evidence="8 9">
    <name type="scientific">Geovibrio thiophilus</name>
    <dbReference type="NCBI Taxonomy" id="139438"/>
    <lineage>
        <taxon>Bacteria</taxon>
        <taxon>Pseudomonadati</taxon>
        <taxon>Deferribacterota</taxon>
        <taxon>Deferribacteres</taxon>
        <taxon>Deferribacterales</taxon>
        <taxon>Geovibrionaceae</taxon>
        <taxon>Geovibrio</taxon>
    </lineage>
</organism>
<evidence type="ECO:0000259" key="6">
    <source>
        <dbReference type="PROSITE" id="PS50045"/>
    </source>
</evidence>
<dbReference type="PANTHER" id="PTHR32071">
    <property type="entry name" value="TRANSCRIPTIONAL REGULATORY PROTEIN"/>
    <property type="match status" value="1"/>
</dbReference>
<dbReference type="InterPro" id="IPR025662">
    <property type="entry name" value="Sigma_54_int_dom_ATP-bd_1"/>
</dbReference>
<name>A0A3R5UZE4_9BACT</name>
<dbReference type="InterPro" id="IPR003593">
    <property type="entry name" value="AAA+_ATPase"/>
</dbReference>
<dbReference type="InterPro" id="IPR058031">
    <property type="entry name" value="AAA_lid_NorR"/>
</dbReference>
<protein>
    <submittedName>
        <fullName evidence="8">Sigma-54-dependent Fis family transcriptional regulator</fullName>
    </submittedName>
</protein>
<dbReference type="OrthoDB" id="9814761at2"/>
<dbReference type="KEGG" id="gtl:EP073_08705"/>
<dbReference type="Gene3D" id="3.40.50.300">
    <property type="entry name" value="P-loop containing nucleotide triphosphate hydrolases"/>
    <property type="match status" value="1"/>
</dbReference>
<dbReference type="SUPFAM" id="SSF46689">
    <property type="entry name" value="Homeodomain-like"/>
    <property type="match status" value="1"/>
</dbReference>
<dbReference type="GO" id="GO:0043565">
    <property type="term" value="F:sequence-specific DNA binding"/>
    <property type="evidence" value="ECO:0007669"/>
    <property type="project" value="InterPro"/>
</dbReference>
<keyword evidence="5" id="KW-0597">Phosphoprotein</keyword>
<evidence type="ECO:0000256" key="5">
    <source>
        <dbReference type="PROSITE-ProRule" id="PRU00169"/>
    </source>
</evidence>
<keyword evidence="4" id="KW-0804">Transcription</keyword>
<dbReference type="CDD" id="cd00009">
    <property type="entry name" value="AAA"/>
    <property type="match status" value="1"/>
</dbReference>
<dbReference type="SUPFAM" id="SSF52172">
    <property type="entry name" value="CheY-like"/>
    <property type="match status" value="1"/>
</dbReference>
<gene>
    <name evidence="8" type="ORF">EP073_08705</name>
</gene>
<dbReference type="InterPro" id="IPR002197">
    <property type="entry name" value="HTH_Fis"/>
</dbReference>
<dbReference type="AlphaFoldDB" id="A0A3R5UZE4"/>
<dbReference type="Pfam" id="PF25601">
    <property type="entry name" value="AAA_lid_14"/>
    <property type="match status" value="1"/>
</dbReference>
<dbReference type="FunFam" id="3.40.50.300:FF:000006">
    <property type="entry name" value="DNA-binding transcriptional regulator NtrC"/>
    <property type="match status" value="1"/>
</dbReference>
<dbReference type="PANTHER" id="PTHR32071:SF13">
    <property type="entry name" value="RESPONSE REGULATOR HSFA"/>
    <property type="match status" value="1"/>
</dbReference>
<dbReference type="SUPFAM" id="SSF52540">
    <property type="entry name" value="P-loop containing nucleoside triphosphate hydrolases"/>
    <property type="match status" value="1"/>
</dbReference>
<dbReference type="EMBL" id="CP035108">
    <property type="protein sequence ID" value="QAR33478.1"/>
    <property type="molecule type" value="Genomic_DNA"/>
</dbReference>
<dbReference type="InterPro" id="IPR025944">
    <property type="entry name" value="Sigma_54_int_dom_CS"/>
</dbReference>
<evidence type="ECO:0000256" key="2">
    <source>
        <dbReference type="ARBA" id="ARBA00022840"/>
    </source>
</evidence>
<feature type="modified residue" description="4-aspartylphosphate" evidence="5">
    <location>
        <position position="60"/>
    </location>
</feature>
<feature type="domain" description="Sigma-54 factor interaction" evidence="6">
    <location>
        <begin position="155"/>
        <end position="383"/>
    </location>
</feature>
<dbReference type="PROSITE" id="PS50110">
    <property type="entry name" value="RESPONSE_REGULATORY"/>
    <property type="match status" value="1"/>
</dbReference>
<dbReference type="RefSeq" id="WP_128466764.1">
    <property type="nucleotide sequence ID" value="NZ_CP035108.1"/>
</dbReference>
<evidence type="ECO:0000256" key="3">
    <source>
        <dbReference type="ARBA" id="ARBA00023015"/>
    </source>
</evidence>
<dbReference type="GO" id="GO:0000160">
    <property type="term" value="P:phosphorelay signal transduction system"/>
    <property type="evidence" value="ECO:0007669"/>
    <property type="project" value="InterPro"/>
</dbReference>
<dbReference type="SMART" id="SM00448">
    <property type="entry name" value="REC"/>
    <property type="match status" value="1"/>
</dbReference>
<dbReference type="PROSITE" id="PS00675">
    <property type="entry name" value="SIGMA54_INTERACT_1"/>
    <property type="match status" value="1"/>
</dbReference>
<dbReference type="CDD" id="cd00156">
    <property type="entry name" value="REC"/>
    <property type="match status" value="1"/>
</dbReference>
<dbReference type="Gene3D" id="3.40.50.2300">
    <property type="match status" value="1"/>
</dbReference>
<dbReference type="InterPro" id="IPR011006">
    <property type="entry name" value="CheY-like_superfamily"/>
</dbReference>
<evidence type="ECO:0000313" key="8">
    <source>
        <dbReference type="EMBL" id="QAR33478.1"/>
    </source>
</evidence>
<dbReference type="Pfam" id="PF00072">
    <property type="entry name" value="Response_reg"/>
    <property type="match status" value="1"/>
</dbReference>
<dbReference type="InterPro" id="IPR001789">
    <property type="entry name" value="Sig_transdc_resp-reg_receiver"/>
</dbReference>
<accession>A0A3R5UZE4</accession>
<evidence type="ECO:0000259" key="7">
    <source>
        <dbReference type="PROSITE" id="PS50110"/>
    </source>
</evidence>
<dbReference type="InterPro" id="IPR027417">
    <property type="entry name" value="P-loop_NTPase"/>
</dbReference>
<dbReference type="Proteomes" id="UP000287502">
    <property type="component" value="Chromosome"/>
</dbReference>
<keyword evidence="3" id="KW-0805">Transcription regulation</keyword>
<dbReference type="InterPro" id="IPR009057">
    <property type="entry name" value="Homeodomain-like_sf"/>
</dbReference>
<sequence>MIDFNNYGSSILLVDDEKDELEAYSFLLQSMGIKNITALEDSREVMSVLRTMPSPVVFLDLNMPHKSGQEVLREIKEQMPHVPVIICTANSEIEVAVECLKLGAHDYLVKPINMNTFSSALRNAHEISALRSELLSMKGMNFGGGLRRQDIFSRIVTRNAEMHGIFQYIEAIAVSGQPVLILGETGSGKEMISRAIHDVSGFTGEFVAVDVSGLDDTLFSDTLFGHAKGAYTGADSVRSGLIEKARQGTIFLDEIGDLSEVSQVKLLRLLQERIYYPLGSDKPKRCEARIIAAANKDLSSAASSGGFRRDLYYRLSTHLIKIPPLRERKEDIPLIANYLAEEAAKTVNKPKPEISREAMSLITSHTFPGNIRELKTYIYDAVVRCTDGIITENIIAGRLGGTEVLPAADAETVSSLEKIFGRFPTLDEVSEYAVSEALKASENMSQAARLLGISKQALHKRLKKRTS</sequence>
<proteinExistence type="predicted"/>
<evidence type="ECO:0000256" key="4">
    <source>
        <dbReference type="ARBA" id="ARBA00023163"/>
    </source>
</evidence>
<dbReference type="GO" id="GO:0006355">
    <property type="term" value="P:regulation of DNA-templated transcription"/>
    <property type="evidence" value="ECO:0007669"/>
    <property type="project" value="InterPro"/>
</dbReference>
<evidence type="ECO:0000313" key="9">
    <source>
        <dbReference type="Proteomes" id="UP000287502"/>
    </source>
</evidence>